<evidence type="ECO:0000256" key="7">
    <source>
        <dbReference type="RuleBase" id="RU003435"/>
    </source>
</evidence>
<keyword evidence="6 7" id="KW-0482">Metalloprotease</keyword>
<dbReference type="InterPro" id="IPR034005">
    <property type="entry name" value="M3A_DCP"/>
</dbReference>
<keyword evidence="4 7" id="KW-0378">Hydrolase</keyword>
<dbReference type="GO" id="GO:0005829">
    <property type="term" value="C:cytosol"/>
    <property type="evidence" value="ECO:0007669"/>
    <property type="project" value="UniProtKB-ARBA"/>
</dbReference>
<comment type="caution">
    <text evidence="9">The sequence shown here is derived from an EMBL/GenBank/DDBJ whole genome shotgun (WGS) entry which is preliminary data.</text>
</comment>
<dbReference type="Proteomes" id="UP000484255">
    <property type="component" value="Unassembled WGS sequence"/>
</dbReference>
<evidence type="ECO:0000313" key="10">
    <source>
        <dbReference type="Proteomes" id="UP000484255"/>
    </source>
</evidence>
<organism evidence="9 10">
    <name type="scientific">Ideonella livida</name>
    <dbReference type="NCBI Taxonomy" id="2707176"/>
    <lineage>
        <taxon>Bacteria</taxon>
        <taxon>Pseudomonadati</taxon>
        <taxon>Pseudomonadota</taxon>
        <taxon>Betaproteobacteria</taxon>
        <taxon>Burkholderiales</taxon>
        <taxon>Sphaerotilaceae</taxon>
        <taxon>Ideonella</taxon>
    </lineage>
</organism>
<evidence type="ECO:0000256" key="6">
    <source>
        <dbReference type="ARBA" id="ARBA00023049"/>
    </source>
</evidence>
<evidence type="ECO:0000313" key="9">
    <source>
        <dbReference type="EMBL" id="NDY90849.1"/>
    </source>
</evidence>
<dbReference type="InterPro" id="IPR001567">
    <property type="entry name" value="Pept_M3A_M3B_dom"/>
</dbReference>
<evidence type="ECO:0000256" key="5">
    <source>
        <dbReference type="ARBA" id="ARBA00022833"/>
    </source>
</evidence>
<comment type="cofactor">
    <cofactor evidence="7">
        <name>Zn(2+)</name>
        <dbReference type="ChEBI" id="CHEBI:29105"/>
    </cofactor>
    <text evidence="7">Binds 1 zinc ion.</text>
</comment>
<reference evidence="9 10" key="1">
    <citation type="submission" date="2020-02" db="EMBL/GenBank/DDBJ databases">
        <title>Ideonella bacterium strain TBM-1.</title>
        <authorList>
            <person name="Chen W.-M."/>
        </authorList>
    </citation>
    <scope>NUCLEOTIDE SEQUENCE [LARGE SCALE GENOMIC DNA]</scope>
    <source>
        <strain evidence="9 10">TBM-1</strain>
    </source>
</reference>
<dbReference type="GO" id="GO:0046872">
    <property type="term" value="F:metal ion binding"/>
    <property type="evidence" value="ECO:0007669"/>
    <property type="project" value="UniProtKB-UniRule"/>
</dbReference>
<protein>
    <submittedName>
        <fullName evidence="9">M3 family metallopeptidase</fullName>
    </submittedName>
</protein>
<feature type="domain" description="Peptidase M3A/M3B catalytic" evidence="8">
    <location>
        <begin position="237"/>
        <end position="685"/>
    </location>
</feature>
<evidence type="ECO:0000256" key="1">
    <source>
        <dbReference type="ARBA" id="ARBA00006040"/>
    </source>
</evidence>
<keyword evidence="10" id="KW-1185">Reference proteome</keyword>
<keyword evidence="5 7" id="KW-0862">Zinc</keyword>
<dbReference type="InterPro" id="IPR045090">
    <property type="entry name" value="Pept_M3A_M3B"/>
</dbReference>
<name>A0A7C9PG65_9BURK</name>
<evidence type="ECO:0000256" key="2">
    <source>
        <dbReference type="ARBA" id="ARBA00022670"/>
    </source>
</evidence>
<accession>A0A7C9PG65</accession>
<gene>
    <name evidence="9" type="ORF">G3A44_06530</name>
</gene>
<evidence type="ECO:0000259" key="8">
    <source>
        <dbReference type="Pfam" id="PF01432"/>
    </source>
</evidence>
<dbReference type="CDD" id="cd06456">
    <property type="entry name" value="M3A_DCP"/>
    <property type="match status" value="1"/>
</dbReference>
<evidence type="ECO:0000256" key="4">
    <source>
        <dbReference type="ARBA" id="ARBA00022801"/>
    </source>
</evidence>
<dbReference type="Gene3D" id="1.10.1370.10">
    <property type="entry name" value="Neurolysin, domain 3"/>
    <property type="match status" value="1"/>
</dbReference>
<dbReference type="InterPro" id="IPR024079">
    <property type="entry name" value="MetalloPept_cat_dom_sf"/>
</dbReference>
<dbReference type="Pfam" id="PF01432">
    <property type="entry name" value="Peptidase_M3"/>
    <property type="match status" value="1"/>
</dbReference>
<dbReference type="Gene3D" id="3.40.390.10">
    <property type="entry name" value="Collagenase (Catalytic Domain)"/>
    <property type="match status" value="1"/>
</dbReference>
<dbReference type="InterPro" id="IPR024077">
    <property type="entry name" value="Neurolysin/TOP_dom2"/>
</dbReference>
<dbReference type="GO" id="GO:0004222">
    <property type="term" value="F:metalloendopeptidase activity"/>
    <property type="evidence" value="ECO:0007669"/>
    <property type="project" value="InterPro"/>
</dbReference>
<keyword evidence="2 7" id="KW-0645">Protease</keyword>
<dbReference type="Gene3D" id="1.10.1370.40">
    <property type="match status" value="1"/>
</dbReference>
<dbReference type="FunFam" id="3.40.390.10:FF:000009">
    <property type="entry name" value="Oligopeptidase A"/>
    <property type="match status" value="1"/>
</dbReference>
<dbReference type="GO" id="GO:0006508">
    <property type="term" value="P:proteolysis"/>
    <property type="evidence" value="ECO:0007669"/>
    <property type="project" value="UniProtKB-KW"/>
</dbReference>
<dbReference type="EMBL" id="JAAGOH010000005">
    <property type="protein sequence ID" value="NDY90849.1"/>
    <property type="molecule type" value="Genomic_DNA"/>
</dbReference>
<proteinExistence type="inferred from homology"/>
<keyword evidence="3 7" id="KW-0479">Metal-binding</keyword>
<dbReference type="AlphaFoldDB" id="A0A7C9PG65"/>
<comment type="similarity">
    <text evidence="1 7">Belongs to the peptidase M3 family.</text>
</comment>
<dbReference type="PANTHER" id="PTHR43660:SF1">
    <property type="entry name" value="DIPEPTIDYL CARBOXYPEPTIDASE"/>
    <property type="match status" value="1"/>
</dbReference>
<dbReference type="SUPFAM" id="SSF55486">
    <property type="entry name" value="Metalloproteases ('zincins'), catalytic domain"/>
    <property type="match status" value="1"/>
</dbReference>
<sequence length="689" mass="75254">MTAALSSANPLLQPTAAPYHLPDFSRLEPAHFVPALEQAMADHLLALDALATQAAAPDFDNTVAAFDRAGHALDRLDHLLGQLAAATASPALDAVHAQMSGALAAHRARVGAHAGVFQRLDALHARRADLALAPDQRRLLERLHGDFLRAGARLPPAAQARCAALLQEEAELGAQFVQNVMADEASFGLALQGEADLAGLPAAIRDATRAAAQERGLPEGSHLLTLGRSHVEPFLAFSDRRDLREQVWRAFVGRGGGRGTTDNRPVAARMLALRQELATLHGHACYADFELTGNSMAGSAQSAQDLLTAMWQRALPALAREQALLEAARAQAGDTGPLQPWDWAYWSEKVRQQRFAVDESALKPYFTLPGMVAAMFEVAQRLFGLTLAPRHDLPLLHPDVQAWTVSDRQGQAIGLFLLDPYARAGKQSGAWMTDFQLRCANRGVDEAVVLNTSNFARGVDGQPCLLSFDDVRTLFHEFGHGLHGLLSQARYASQAGTNVLRDWVELPSQLLEHWASDPELLRRHARHWQTGEPLPLALLEGLQRARHWGEGFTLTAYLASALVDMALHRLPQPPAAEALEDFERELLQGLGMPPVLAPRHGVLHFQHLFSGPGYAAGYYVYLWAEVLDADAFEAFKEAGDLYHPEVAERLHRLVYASGDTLDPQQAYREFRGRLPALEPLLAKRGLLPA</sequence>
<dbReference type="PANTHER" id="PTHR43660">
    <property type="entry name" value="DIPEPTIDYL CARBOXYPEPTIDASE"/>
    <property type="match status" value="1"/>
</dbReference>
<evidence type="ECO:0000256" key="3">
    <source>
        <dbReference type="ARBA" id="ARBA00022723"/>
    </source>
</evidence>